<proteinExistence type="predicted"/>
<organism evidence="2 3">
    <name type="scientific">Microcystis aeruginosa PCC 9807</name>
    <dbReference type="NCBI Taxonomy" id="1160283"/>
    <lineage>
        <taxon>Bacteria</taxon>
        <taxon>Bacillati</taxon>
        <taxon>Cyanobacteriota</taxon>
        <taxon>Cyanophyceae</taxon>
        <taxon>Oscillatoriophycideae</taxon>
        <taxon>Chroococcales</taxon>
        <taxon>Microcystaceae</taxon>
        <taxon>Microcystis</taxon>
    </lineage>
</organism>
<gene>
    <name evidence="2" type="ORF">MICAF_2340015</name>
</gene>
<evidence type="ECO:0000256" key="1">
    <source>
        <dbReference type="SAM" id="MobiDB-lite"/>
    </source>
</evidence>
<comment type="caution">
    <text evidence="2">The sequence shown here is derived from an EMBL/GenBank/DDBJ whole genome shotgun (WGS) entry which is preliminary data.</text>
</comment>
<evidence type="ECO:0000313" key="2">
    <source>
        <dbReference type="EMBL" id="CCI16939.1"/>
    </source>
</evidence>
<sequence>MTAAAARKPEREHSIGYTGYKQEDSLGLSPPRKEAALKMISRKNFSQSQQVPIGKTRIIQGATGTLMLMSLLSLLLAPPSLASPEPPNSVIAATRQDLSRKTKISVNRLQIQAAQPKTWPDGCLGLAKPGEFCTQALVQGWRIVLTDKQKTWVYRTDSSGANLRLEK</sequence>
<dbReference type="AlphaFoldDB" id="I4H4G5"/>
<dbReference type="Proteomes" id="UP000003613">
    <property type="component" value="Unassembled WGS sequence"/>
</dbReference>
<accession>I4H4G5</accession>
<evidence type="ECO:0000313" key="3">
    <source>
        <dbReference type="Proteomes" id="UP000003613"/>
    </source>
</evidence>
<dbReference type="EMBL" id="CAIM01000151">
    <property type="protein sequence ID" value="CCI16939.1"/>
    <property type="molecule type" value="Genomic_DNA"/>
</dbReference>
<protein>
    <submittedName>
        <fullName evidence="2">Genome sequencing data, contig C321 (Modular protein)</fullName>
    </submittedName>
</protein>
<name>I4H4G5_MICAE</name>
<reference evidence="2 3" key="1">
    <citation type="submission" date="2012-04" db="EMBL/GenBank/DDBJ databases">
        <authorList>
            <person name="Genoscope - CEA"/>
        </authorList>
    </citation>
    <scope>NUCLEOTIDE SEQUENCE [LARGE SCALE GENOMIC DNA]</scope>
    <source>
        <strain evidence="2 3">9807</strain>
    </source>
</reference>
<dbReference type="HOGENOM" id="CLU_135569_0_0_3"/>
<feature type="region of interest" description="Disordered" evidence="1">
    <location>
        <begin position="1"/>
        <end position="29"/>
    </location>
</feature>